<gene>
    <name evidence="4" type="ORF">IDJ76_01225</name>
</gene>
<organism evidence="4 5">
    <name type="scientific">Mucilaginibacter glaciei</name>
    <dbReference type="NCBI Taxonomy" id="2772109"/>
    <lineage>
        <taxon>Bacteria</taxon>
        <taxon>Pseudomonadati</taxon>
        <taxon>Bacteroidota</taxon>
        <taxon>Sphingobacteriia</taxon>
        <taxon>Sphingobacteriales</taxon>
        <taxon>Sphingobacteriaceae</taxon>
        <taxon>Mucilaginibacter</taxon>
    </lineage>
</organism>
<name>A0A926S0G5_9SPHI</name>
<dbReference type="Proteomes" id="UP000619078">
    <property type="component" value="Unassembled WGS sequence"/>
</dbReference>
<keyword evidence="2" id="KW-1003">Cell membrane</keyword>
<proteinExistence type="predicted"/>
<reference evidence="4" key="1">
    <citation type="submission" date="2020-09" db="EMBL/GenBank/DDBJ databases">
        <title>Novel species of Mucilaginibacter isolated from a glacier on the Tibetan Plateau.</title>
        <authorList>
            <person name="Liu Q."/>
            <person name="Xin Y.-H."/>
        </authorList>
    </citation>
    <scope>NUCLEOTIDE SEQUENCE</scope>
    <source>
        <strain evidence="4">ZB1P21</strain>
    </source>
</reference>
<evidence type="ECO:0000313" key="5">
    <source>
        <dbReference type="Proteomes" id="UP000619078"/>
    </source>
</evidence>
<evidence type="ECO:0000256" key="3">
    <source>
        <dbReference type="ARBA" id="ARBA00023136"/>
    </source>
</evidence>
<dbReference type="EMBL" id="JACWMX010000001">
    <property type="protein sequence ID" value="MBD1391707.1"/>
    <property type="molecule type" value="Genomic_DNA"/>
</dbReference>
<evidence type="ECO:0000256" key="1">
    <source>
        <dbReference type="ARBA" id="ARBA00004236"/>
    </source>
</evidence>
<dbReference type="SUPFAM" id="SSF101898">
    <property type="entry name" value="NHL repeat"/>
    <property type="match status" value="1"/>
</dbReference>
<dbReference type="RefSeq" id="WP_191159903.1">
    <property type="nucleotide sequence ID" value="NZ_JACWMX010000001.1"/>
</dbReference>
<dbReference type="PROSITE" id="PS51257">
    <property type="entry name" value="PROKAR_LIPOPROTEIN"/>
    <property type="match status" value="1"/>
</dbReference>
<evidence type="ECO:0000256" key="2">
    <source>
        <dbReference type="ARBA" id="ARBA00022475"/>
    </source>
</evidence>
<keyword evidence="3" id="KW-0472">Membrane</keyword>
<accession>A0A926S0G5</accession>
<dbReference type="AlphaFoldDB" id="A0A926S0G5"/>
<dbReference type="Pfam" id="PF06977">
    <property type="entry name" value="SdiA-regulated"/>
    <property type="match status" value="1"/>
</dbReference>
<evidence type="ECO:0000313" key="4">
    <source>
        <dbReference type="EMBL" id="MBD1391707.1"/>
    </source>
</evidence>
<sequence>MKKATMFSLLLIGIIGSSCSQSKKTNAYGPSGYDLSKPVKYAMPSELLEISGIAYNNGDASRIYAEQDEDGNVYYFRPGEKKVQSVKFAKHGDYEDIAVVGSRIVIMRSDGKFYSLALSEVNSGKLSDIKEFKDMLPAGEYEGLYADQPANKLYALCKQCPGDKHDKECSGFIFNVAADGAMSAAGNFKVNVKKIAELSGGKRKMKFHPSALAKNPLTKQWYILSSVNKLLVVTDENWTVQQAIPLDASLFLQAEGIAIDKQGNLYISNEGNTLNPGNILLFKYAKAK</sequence>
<comment type="caution">
    <text evidence="4">The sequence shown here is derived from an EMBL/GenBank/DDBJ whole genome shotgun (WGS) entry which is preliminary data.</text>
</comment>
<dbReference type="InterPro" id="IPR009722">
    <property type="entry name" value="YjiK/CarP"/>
</dbReference>
<comment type="subcellular location">
    <subcellularLocation>
        <location evidence="1">Cell membrane</location>
    </subcellularLocation>
</comment>
<keyword evidence="5" id="KW-1185">Reference proteome</keyword>
<protein>
    <submittedName>
        <fullName evidence="4">SdiA-regulated domain-containing protein</fullName>
    </submittedName>
</protein>
<dbReference type="GO" id="GO:0005886">
    <property type="term" value="C:plasma membrane"/>
    <property type="evidence" value="ECO:0007669"/>
    <property type="project" value="UniProtKB-SubCell"/>
</dbReference>